<reference evidence="1" key="1">
    <citation type="journal article" date="2014" name="Front. Microbiol.">
        <title>High frequency of phylogenetically diverse reductive dehalogenase-homologous genes in deep subseafloor sedimentary metagenomes.</title>
        <authorList>
            <person name="Kawai M."/>
            <person name="Futagami T."/>
            <person name="Toyoda A."/>
            <person name="Takaki Y."/>
            <person name="Nishi S."/>
            <person name="Hori S."/>
            <person name="Arai W."/>
            <person name="Tsubouchi T."/>
            <person name="Morono Y."/>
            <person name="Uchiyama I."/>
            <person name="Ito T."/>
            <person name="Fujiyama A."/>
            <person name="Inagaki F."/>
            <person name="Takami H."/>
        </authorList>
    </citation>
    <scope>NUCLEOTIDE SEQUENCE</scope>
    <source>
        <strain evidence="1">Expedition CK06-06</strain>
    </source>
</reference>
<dbReference type="AlphaFoldDB" id="X0WXK3"/>
<evidence type="ECO:0000313" key="1">
    <source>
        <dbReference type="EMBL" id="GAG35694.1"/>
    </source>
</evidence>
<protein>
    <submittedName>
        <fullName evidence="1">Uncharacterized protein</fullName>
    </submittedName>
</protein>
<gene>
    <name evidence="1" type="ORF">S01H1_74288</name>
</gene>
<feature type="non-terminal residue" evidence="1">
    <location>
        <position position="30"/>
    </location>
</feature>
<dbReference type="EMBL" id="BARS01049690">
    <property type="protein sequence ID" value="GAG35694.1"/>
    <property type="molecule type" value="Genomic_DNA"/>
</dbReference>
<sequence>MIGPPDTLGGFFRPGVQSDLQAGTVSVRFR</sequence>
<name>X0WXK3_9ZZZZ</name>
<organism evidence="1">
    <name type="scientific">marine sediment metagenome</name>
    <dbReference type="NCBI Taxonomy" id="412755"/>
    <lineage>
        <taxon>unclassified sequences</taxon>
        <taxon>metagenomes</taxon>
        <taxon>ecological metagenomes</taxon>
    </lineage>
</organism>
<accession>X0WXK3</accession>
<comment type="caution">
    <text evidence="1">The sequence shown here is derived from an EMBL/GenBank/DDBJ whole genome shotgun (WGS) entry which is preliminary data.</text>
</comment>
<proteinExistence type="predicted"/>